<dbReference type="Proteomes" id="UP001596317">
    <property type="component" value="Unassembled WGS sequence"/>
</dbReference>
<name>A0ABW1ZV62_9DEIO</name>
<feature type="coiled-coil region" evidence="1">
    <location>
        <begin position="11"/>
        <end position="38"/>
    </location>
</feature>
<evidence type="ECO:0000256" key="2">
    <source>
        <dbReference type="SAM" id="MobiDB-lite"/>
    </source>
</evidence>
<accession>A0ABW1ZV62</accession>
<evidence type="ECO:0000256" key="1">
    <source>
        <dbReference type="SAM" id="Coils"/>
    </source>
</evidence>
<feature type="compositionally biased region" description="Basic and acidic residues" evidence="2">
    <location>
        <begin position="77"/>
        <end position="86"/>
    </location>
</feature>
<evidence type="ECO:0000313" key="4">
    <source>
        <dbReference type="Proteomes" id="UP001596317"/>
    </source>
</evidence>
<evidence type="ECO:0000313" key="3">
    <source>
        <dbReference type="EMBL" id="MFC6663565.1"/>
    </source>
</evidence>
<keyword evidence="4" id="KW-1185">Reference proteome</keyword>
<gene>
    <name evidence="3" type="ORF">ACFP90_26460</name>
</gene>
<proteinExistence type="predicted"/>
<dbReference type="RefSeq" id="WP_380059253.1">
    <property type="nucleotide sequence ID" value="NZ_JBHSWB010000003.1"/>
</dbReference>
<reference evidence="4" key="1">
    <citation type="journal article" date="2019" name="Int. J. Syst. Evol. Microbiol.">
        <title>The Global Catalogue of Microorganisms (GCM) 10K type strain sequencing project: providing services to taxonomists for standard genome sequencing and annotation.</title>
        <authorList>
            <consortium name="The Broad Institute Genomics Platform"/>
            <consortium name="The Broad Institute Genome Sequencing Center for Infectious Disease"/>
            <person name="Wu L."/>
            <person name="Ma J."/>
        </authorList>
    </citation>
    <scope>NUCLEOTIDE SEQUENCE [LARGE SCALE GENOMIC DNA]</scope>
    <source>
        <strain evidence="4">CCUG 63830</strain>
    </source>
</reference>
<feature type="region of interest" description="Disordered" evidence="2">
    <location>
        <begin position="76"/>
        <end position="110"/>
    </location>
</feature>
<keyword evidence="1" id="KW-0175">Coiled coil</keyword>
<sequence length="110" mass="11788">MSVALERADQARQLTGQRDALNRRAQELETLLHLTEDQGETADPLALIGRAQGLILKLLPPGFALYYEAQGPLAGARSDRLGHLPRDAGAGGRRLPGGPDAQLRSGDPDR</sequence>
<dbReference type="EMBL" id="JBHSWB010000003">
    <property type="protein sequence ID" value="MFC6663565.1"/>
    <property type="molecule type" value="Genomic_DNA"/>
</dbReference>
<organism evidence="3 4">
    <name type="scientific">Deinococcus multiflagellatus</name>
    <dbReference type="NCBI Taxonomy" id="1656887"/>
    <lineage>
        <taxon>Bacteria</taxon>
        <taxon>Thermotogati</taxon>
        <taxon>Deinococcota</taxon>
        <taxon>Deinococci</taxon>
        <taxon>Deinococcales</taxon>
        <taxon>Deinococcaceae</taxon>
        <taxon>Deinococcus</taxon>
    </lineage>
</organism>
<comment type="caution">
    <text evidence="3">The sequence shown here is derived from an EMBL/GenBank/DDBJ whole genome shotgun (WGS) entry which is preliminary data.</text>
</comment>
<protein>
    <submittedName>
        <fullName evidence="3">Uncharacterized protein</fullName>
    </submittedName>
</protein>